<comment type="caution">
    <text evidence="1">The sequence shown here is derived from an EMBL/GenBank/DDBJ whole genome shotgun (WGS) entry which is preliminary data.</text>
</comment>
<dbReference type="EMBL" id="CAJOBF010009589">
    <property type="protein sequence ID" value="CAF4277737.1"/>
    <property type="molecule type" value="Genomic_DNA"/>
</dbReference>
<organism evidence="1 6">
    <name type="scientific">Rotaria magnacalcarata</name>
    <dbReference type="NCBI Taxonomy" id="392030"/>
    <lineage>
        <taxon>Eukaryota</taxon>
        <taxon>Metazoa</taxon>
        <taxon>Spiralia</taxon>
        <taxon>Gnathifera</taxon>
        <taxon>Rotifera</taxon>
        <taxon>Eurotatoria</taxon>
        <taxon>Bdelloidea</taxon>
        <taxon>Philodinida</taxon>
        <taxon>Philodinidae</taxon>
        <taxon>Rotaria</taxon>
    </lineage>
</organism>
<dbReference type="Proteomes" id="UP000663842">
    <property type="component" value="Unassembled WGS sequence"/>
</dbReference>
<accession>A0A816TBB3</accession>
<name>A0A816TBB3_9BILA</name>
<evidence type="ECO:0000313" key="3">
    <source>
        <dbReference type="EMBL" id="CAF4277737.1"/>
    </source>
</evidence>
<dbReference type="Proteomes" id="UP000663887">
    <property type="component" value="Unassembled WGS sequence"/>
</dbReference>
<sequence length="200" mass="21818">MGVTVTSAVSSALMCATSTLINGHANSTTVLNFSISADTRKRCVPPVPNNDLSVHTSATMMFTLPIRDVPTTTESMWHLAQAFGRHVKVSINAGHVLALGMILGRIYPKVRNPPNHADLATCIITSWGILPFRECYRRCKLAAMVRCMNMVRGGMPLTSTQTVNGVLTIMCLGPIPVFSLNTIEKLCDVTMHSLRKTFQD</sequence>
<dbReference type="EMBL" id="CAJOBG010015357">
    <property type="protein sequence ID" value="CAF4303265.1"/>
    <property type="molecule type" value="Genomic_DNA"/>
</dbReference>
<evidence type="ECO:0000313" key="4">
    <source>
        <dbReference type="EMBL" id="CAF4303265.1"/>
    </source>
</evidence>
<dbReference type="EMBL" id="CAJNRG010007876">
    <property type="protein sequence ID" value="CAF2098825.1"/>
    <property type="molecule type" value="Genomic_DNA"/>
</dbReference>
<evidence type="ECO:0000313" key="5">
    <source>
        <dbReference type="Proteomes" id="UP000663866"/>
    </source>
</evidence>
<reference evidence="1" key="1">
    <citation type="submission" date="2021-02" db="EMBL/GenBank/DDBJ databases">
        <authorList>
            <person name="Nowell W R."/>
        </authorList>
    </citation>
    <scope>NUCLEOTIDE SEQUENCE</scope>
</reference>
<keyword evidence="5" id="KW-1185">Reference proteome</keyword>
<dbReference type="Gene3D" id="3.30.559.10">
    <property type="entry name" value="Chloramphenicol acetyltransferase-like domain"/>
    <property type="match status" value="1"/>
</dbReference>
<dbReference type="InterPro" id="IPR023213">
    <property type="entry name" value="CAT-like_dom_sf"/>
</dbReference>
<dbReference type="Proteomes" id="UP000663866">
    <property type="component" value="Unassembled WGS sequence"/>
</dbReference>
<evidence type="ECO:0000313" key="2">
    <source>
        <dbReference type="EMBL" id="CAF2157756.1"/>
    </source>
</evidence>
<dbReference type="EMBL" id="CAJNRF010014509">
    <property type="protein sequence ID" value="CAF2157756.1"/>
    <property type="molecule type" value="Genomic_DNA"/>
</dbReference>
<evidence type="ECO:0000313" key="1">
    <source>
        <dbReference type="EMBL" id="CAF2098825.1"/>
    </source>
</evidence>
<protein>
    <submittedName>
        <fullName evidence="1">Uncharacterized protein</fullName>
    </submittedName>
</protein>
<dbReference type="Proteomes" id="UP000663856">
    <property type="component" value="Unassembled WGS sequence"/>
</dbReference>
<evidence type="ECO:0000313" key="6">
    <source>
        <dbReference type="Proteomes" id="UP000663887"/>
    </source>
</evidence>
<proteinExistence type="predicted"/>
<gene>
    <name evidence="4" type="ORF">OVN521_LOCUS31379</name>
    <name evidence="3" type="ORF">UXM345_LOCUS32169</name>
    <name evidence="2" type="ORF">WKI299_LOCUS31734</name>
    <name evidence="1" type="ORF">XDN619_LOCUS18229</name>
</gene>
<dbReference type="AlphaFoldDB" id="A0A816TBB3"/>